<keyword evidence="7" id="KW-0067">ATP-binding</keyword>
<feature type="domain" description="ABC transporter" evidence="11">
    <location>
        <begin position="483"/>
        <end position="719"/>
    </location>
</feature>
<dbReference type="PATRIC" id="fig|106592.7.peg.4796"/>
<evidence type="ECO:0000256" key="6">
    <source>
        <dbReference type="ARBA" id="ARBA00022741"/>
    </source>
</evidence>
<dbReference type="InterPro" id="IPR011527">
    <property type="entry name" value="ABC1_TM_dom"/>
</dbReference>
<dbReference type="GO" id="GO:0005524">
    <property type="term" value="F:ATP binding"/>
    <property type="evidence" value="ECO:0007669"/>
    <property type="project" value="UniProtKB-KW"/>
</dbReference>
<dbReference type="FunFam" id="3.40.50.300:FF:000299">
    <property type="entry name" value="ABC transporter ATP-binding protein/permease"/>
    <property type="match status" value="1"/>
</dbReference>
<dbReference type="PROSITE" id="PS00211">
    <property type="entry name" value="ABC_TRANSPORTER_1"/>
    <property type="match status" value="1"/>
</dbReference>
<dbReference type="GO" id="GO:0034040">
    <property type="term" value="F:ATPase-coupled lipid transmembrane transporter activity"/>
    <property type="evidence" value="ECO:0007669"/>
    <property type="project" value="TreeGrafter"/>
</dbReference>
<dbReference type="CDD" id="cd03245">
    <property type="entry name" value="ABCC_bacteriocin_exporters"/>
    <property type="match status" value="1"/>
</dbReference>
<keyword evidence="5 10" id="KW-0812">Transmembrane</keyword>
<dbReference type="InterPro" id="IPR027417">
    <property type="entry name" value="P-loop_NTPase"/>
</dbReference>
<gene>
    <name evidence="13" type="ORF">AC244_10130</name>
</gene>
<dbReference type="Gene3D" id="1.20.1560.10">
    <property type="entry name" value="ABC transporter type 1, transmembrane domain"/>
    <property type="match status" value="1"/>
</dbReference>
<dbReference type="InterPro" id="IPR039421">
    <property type="entry name" value="Type_1_exporter"/>
</dbReference>
<keyword evidence="3" id="KW-0813">Transport</keyword>
<dbReference type="Gene3D" id="3.40.50.300">
    <property type="entry name" value="P-loop containing nucleotide triphosphate hydrolases"/>
    <property type="match status" value="1"/>
</dbReference>
<evidence type="ECO:0000256" key="5">
    <source>
        <dbReference type="ARBA" id="ARBA00022692"/>
    </source>
</evidence>
<feature type="transmembrane region" description="Helical" evidence="10">
    <location>
        <begin position="167"/>
        <end position="189"/>
    </location>
</feature>
<sequence length="725" mass="78710">MQGIDRHAQISPSLTGFSEAFKEICIFLNRPSSDSVLYSDVPFDARSPSAEDVSRIAERVGLETELVSTRALTNRDFVFPLLLIFRDGSARALLEEALDGTLSLSNKVGRPDEPAIKLSDLQLGGLAYAVSFSATYLNAAAGRGVGEARNIDRRHWLTATIKPFWQAYVQVAIAAFFINVLALAAPLFTMNVYDRILPNKAIATLWVLALGISTAILFDFLLKTVRAALIDYAGRKADLKLSYMLFEKILHATMASRPPSTGEYANRAMQYEFVREFFTSNTLSTIIDSLFVFVFIAAIYAVAGWIALVPAIAFILSLLIGYVAQYKIGHRVAAASNESAQRQALLVETIGAIETVKTLQSEKQLLRRWNELAKHSSNTAEQIKEISSWASHATQFVQQLVTVCIVVAGAYEFTEGNISSGAIIAASMLAGRAVAPLGQIAMTLARLRQALLSLRILNAVMEQPEDRPDTIGFVNREIRNGSISFVNLEFAYPGNDHKVVSGMNVTIKAGERVGIIGRIGSGKTTIGRLLGGLYPPSAGRILLDGVDIRQLHPSVVRSAVSFVSQNSDLFSGTIKENLLMANPTASDEEVVAAARLAGVDEFVSYHPRGYDMPVGERGSQLSGGQRQAVAIARLLLRKPKIVFLDEPSGAMDLASERELINKLSNVFSSDVTLVISTHRHSMLSLVDRLLVLDRGRVVADGPKAEVIEQLQRRPGPSGPPAGAGL</sequence>
<feature type="domain" description="ABC transmembrane type-1" evidence="12">
    <location>
        <begin position="171"/>
        <end position="449"/>
    </location>
</feature>
<dbReference type="SUPFAM" id="SSF90123">
    <property type="entry name" value="ABC transporter transmembrane region"/>
    <property type="match status" value="1"/>
</dbReference>
<accession>A0A0L8BZS6</accession>
<comment type="subcellular location">
    <subcellularLocation>
        <location evidence="1">Cell membrane</location>
        <topology evidence="1">Multi-pass membrane protein</topology>
    </subcellularLocation>
</comment>
<evidence type="ECO:0000256" key="7">
    <source>
        <dbReference type="ARBA" id="ARBA00022840"/>
    </source>
</evidence>
<dbReference type="Proteomes" id="UP000037425">
    <property type="component" value="Unassembled WGS sequence"/>
</dbReference>
<dbReference type="PANTHER" id="PTHR24221">
    <property type="entry name" value="ATP-BINDING CASSETTE SUB-FAMILY B"/>
    <property type="match status" value="1"/>
</dbReference>
<name>A0A0L8BZS6_ENSAD</name>
<dbReference type="CDD" id="cd18587">
    <property type="entry name" value="ABC_6TM_LapB_like"/>
    <property type="match status" value="1"/>
</dbReference>
<dbReference type="NCBIfam" id="TIGR03375">
    <property type="entry name" value="type_I_sec_LssB"/>
    <property type="match status" value="1"/>
</dbReference>
<proteinExistence type="inferred from homology"/>
<dbReference type="SMART" id="SM00382">
    <property type="entry name" value="AAA"/>
    <property type="match status" value="1"/>
</dbReference>
<evidence type="ECO:0000256" key="2">
    <source>
        <dbReference type="ARBA" id="ARBA00005417"/>
    </source>
</evidence>
<dbReference type="GO" id="GO:0005886">
    <property type="term" value="C:plasma membrane"/>
    <property type="evidence" value="ECO:0007669"/>
    <property type="project" value="UniProtKB-SubCell"/>
</dbReference>
<comment type="caution">
    <text evidence="13">The sequence shown here is derived from an EMBL/GenBank/DDBJ whole genome shotgun (WGS) entry which is preliminary data.</text>
</comment>
<feature type="transmembrane region" description="Helical" evidence="10">
    <location>
        <begin position="201"/>
        <end position="222"/>
    </location>
</feature>
<dbReference type="GO" id="GO:0140359">
    <property type="term" value="F:ABC-type transporter activity"/>
    <property type="evidence" value="ECO:0007669"/>
    <property type="project" value="InterPro"/>
</dbReference>
<evidence type="ECO:0000313" key="13">
    <source>
        <dbReference type="EMBL" id="KOF20217.1"/>
    </source>
</evidence>
<dbReference type="InterPro" id="IPR017750">
    <property type="entry name" value="ATPase_T1SS"/>
</dbReference>
<dbReference type="RefSeq" id="WP_053248674.1">
    <property type="nucleotide sequence ID" value="NZ_LGAP01000003.1"/>
</dbReference>
<evidence type="ECO:0000256" key="4">
    <source>
        <dbReference type="ARBA" id="ARBA00022475"/>
    </source>
</evidence>
<dbReference type="PROSITE" id="PS50893">
    <property type="entry name" value="ABC_TRANSPORTER_2"/>
    <property type="match status" value="1"/>
</dbReference>
<dbReference type="PANTHER" id="PTHR24221:SF248">
    <property type="entry name" value="ABC TRANSPORTER TRANSMEMBRANE REGION"/>
    <property type="match status" value="1"/>
</dbReference>
<evidence type="ECO:0000256" key="3">
    <source>
        <dbReference type="ARBA" id="ARBA00022448"/>
    </source>
</evidence>
<dbReference type="InterPro" id="IPR036640">
    <property type="entry name" value="ABC1_TM_sf"/>
</dbReference>
<dbReference type="InterPro" id="IPR003593">
    <property type="entry name" value="AAA+_ATPase"/>
</dbReference>
<dbReference type="PROSITE" id="PS50929">
    <property type="entry name" value="ABC_TM1F"/>
    <property type="match status" value="1"/>
</dbReference>
<evidence type="ECO:0000256" key="8">
    <source>
        <dbReference type="ARBA" id="ARBA00022989"/>
    </source>
</evidence>
<keyword evidence="8 10" id="KW-1133">Transmembrane helix</keyword>
<dbReference type="AlphaFoldDB" id="A0A0L8BZS6"/>
<dbReference type="SUPFAM" id="SSF52540">
    <property type="entry name" value="P-loop containing nucleoside triphosphate hydrolases"/>
    <property type="match status" value="1"/>
</dbReference>
<comment type="similarity">
    <text evidence="2">Belongs to the ABC transporter superfamily.</text>
</comment>
<evidence type="ECO:0000256" key="1">
    <source>
        <dbReference type="ARBA" id="ARBA00004651"/>
    </source>
</evidence>
<dbReference type="Pfam" id="PF00664">
    <property type="entry name" value="ABC_membrane"/>
    <property type="match status" value="1"/>
</dbReference>
<dbReference type="GO" id="GO:0016887">
    <property type="term" value="F:ATP hydrolysis activity"/>
    <property type="evidence" value="ECO:0007669"/>
    <property type="project" value="InterPro"/>
</dbReference>
<protein>
    <submittedName>
        <fullName evidence="13">ABC transporter ATPase</fullName>
    </submittedName>
</protein>
<evidence type="ECO:0000259" key="12">
    <source>
        <dbReference type="PROSITE" id="PS50929"/>
    </source>
</evidence>
<dbReference type="InterPro" id="IPR017871">
    <property type="entry name" value="ABC_transporter-like_CS"/>
</dbReference>
<dbReference type="InterPro" id="IPR003439">
    <property type="entry name" value="ABC_transporter-like_ATP-bd"/>
</dbReference>
<reference evidence="14" key="1">
    <citation type="submission" date="2015-07" db="EMBL/GenBank/DDBJ databases">
        <title>Whole genome sequence of an Ensifer adhaerens strain isolated from a cave pool in the Wind Cave National Park.</title>
        <authorList>
            <person name="Eng W.W.H."/>
            <person name="Gan H.M."/>
            <person name="Barton H.A."/>
            <person name="Savka M.A."/>
        </authorList>
    </citation>
    <scope>NUCLEOTIDE SEQUENCE [LARGE SCALE GENOMIC DNA]</scope>
    <source>
        <strain evidence="14">SD006</strain>
    </source>
</reference>
<dbReference type="Pfam" id="PF00005">
    <property type="entry name" value="ABC_tran"/>
    <property type="match status" value="1"/>
</dbReference>
<dbReference type="OrthoDB" id="9787557at2"/>
<evidence type="ECO:0000256" key="10">
    <source>
        <dbReference type="SAM" id="Phobius"/>
    </source>
</evidence>
<keyword evidence="9 10" id="KW-0472">Membrane</keyword>
<keyword evidence="4" id="KW-1003">Cell membrane</keyword>
<evidence type="ECO:0000313" key="14">
    <source>
        <dbReference type="Proteomes" id="UP000037425"/>
    </source>
</evidence>
<organism evidence="13 14">
    <name type="scientific">Ensifer adhaerens</name>
    <name type="common">Sinorhizobium morelense</name>
    <dbReference type="NCBI Taxonomy" id="106592"/>
    <lineage>
        <taxon>Bacteria</taxon>
        <taxon>Pseudomonadati</taxon>
        <taxon>Pseudomonadota</taxon>
        <taxon>Alphaproteobacteria</taxon>
        <taxon>Hyphomicrobiales</taxon>
        <taxon>Rhizobiaceae</taxon>
        <taxon>Sinorhizobium/Ensifer group</taxon>
        <taxon>Ensifer</taxon>
    </lineage>
</organism>
<dbReference type="EMBL" id="LGAP01000003">
    <property type="protein sequence ID" value="KOF20217.1"/>
    <property type="molecule type" value="Genomic_DNA"/>
</dbReference>
<keyword evidence="6" id="KW-0547">Nucleotide-binding</keyword>
<evidence type="ECO:0000256" key="9">
    <source>
        <dbReference type="ARBA" id="ARBA00023136"/>
    </source>
</evidence>
<evidence type="ECO:0000259" key="11">
    <source>
        <dbReference type="PROSITE" id="PS50893"/>
    </source>
</evidence>